<gene>
    <name evidence="1" type="ORF">FAZ78_24770</name>
</gene>
<evidence type="ECO:0000313" key="2">
    <source>
        <dbReference type="Proteomes" id="UP000306340"/>
    </source>
</evidence>
<evidence type="ECO:0000313" key="1">
    <source>
        <dbReference type="EMBL" id="TKA93998.1"/>
    </source>
</evidence>
<protein>
    <submittedName>
        <fullName evidence="1">C-type cytochrome biogenesis protein CcmI</fullName>
    </submittedName>
</protein>
<dbReference type="AlphaFoldDB" id="A0A4U0YR96"/>
<dbReference type="Gene3D" id="1.25.40.10">
    <property type="entry name" value="Tetratricopeptide repeat domain"/>
    <property type="match status" value="1"/>
</dbReference>
<organism evidence="1 2">
    <name type="scientific">Cereibacter changlensis</name>
    <dbReference type="NCBI Taxonomy" id="402884"/>
    <lineage>
        <taxon>Bacteria</taxon>
        <taxon>Pseudomonadati</taxon>
        <taxon>Pseudomonadota</taxon>
        <taxon>Alphaproteobacteria</taxon>
        <taxon>Rhodobacterales</taxon>
        <taxon>Paracoccaceae</taxon>
        <taxon>Cereibacter</taxon>
    </lineage>
</organism>
<dbReference type="Proteomes" id="UP000306340">
    <property type="component" value="Unassembled WGS sequence"/>
</dbReference>
<dbReference type="InterPro" id="IPR011990">
    <property type="entry name" value="TPR-like_helical_dom_sf"/>
</dbReference>
<accession>A0A4U0YR96</accession>
<feature type="non-terminal residue" evidence="1">
    <location>
        <position position="1"/>
    </location>
</feature>
<dbReference type="SUPFAM" id="SSF48452">
    <property type="entry name" value="TPR-like"/>
    <property type="match status" value="1"/>
</dbReference>
<proteinExistence type="predicted"/>
<sequence length="177" mass="19003">AGGVVSPEAEAALTAALQRDPENGTARYYSGLMLAQTGRPDMAFRLWRGLLEGSRPGDPWYEPLQAQIPDLAWRAGEDYQLPAPTVGPSAEDLQAAEGMSDEDRKAMIEGMVTQLNDRLATQGGTAEEWAQLIGAYGVLGQTERATAIFAEAQTRFEGREPDLALIRAAADRAGVAR</sequence>
<comment type="caution">
    <text evidence="1">The sequence shown here is derived from an EMBL/GenBank/DDBJ whole genome shotgun (WGS) entry which is preliminary data.</text>
</comment>
<name>A0A4U0YR96_9RHOB</name>
<reference evidence="1 2" key="1">
    <citation type="submission" date="2019-04" db="EMBL/GenBank/DDBJ databases">
        <title>Crypto-aerobic microbial life in anoxic (sulfidic) marine sediments.</title>
        <authorList>
            <person name="Bhattacharya S."/>
            <person name="Roy C."/>
            <person name="Mondal N."/>
            <person name="Sarkar J."/>
            <person name="Mandal S."/>
            <person name="Rameez M.J."/>
            <person name="Ghosh W."/>
        </authorList>
    </citation>
    <scope>NUCLEOTIDE SEQUENCE [LARGE SCALE GENOMIC DNA]</scope>
    <source>
        <strain evidence="1 2">SBBC</strain>
    </source>
</reference>
<dbReference type="EMBL" id="SWAU01000515">
    <property type="protein sequence ID" value="TKA93998.1"/>
    <property type="molecule type" value="Genomic_DNA"/>
</dbReference>